<evidence type="ECO:0000256" key="7">
    <source>
        <dbReference type="PROSITE-ProRule" id="PRU01091"/>
    </source>
</evidence>
<dbReference type="Gene3D" id="1.10.10.10">
    <property type="entry name" value="Winged helix-like DNA-binding domain superfamily/Winged helix DNA-binding domain"/>
    <property type="match status" value="1"/>
</dbReference>
<evidence type="ECO:0000256" key="2">
    <source>
        <dbReference type="ARBA" id="ARBA00023012"/>
    </source>
</evidence>
<accession>A0A518D8D7</accession>
<keyword evidence="2" id="KW-0902">Two-component regulatory system</keyword>
<dbReference type="InterPro" id="IPR016032">
    <property type="entry name" value="Sig_transdc_resp-reg_C-effctor"/>
</dbReference>
<evidence type="ECO:0000313" key="10">
    <source>
        <dbReference type="EMBL" id="QDU87723.1"/>
    </source>
</evidence>
<dbReference type="Pfam" id="PF00486">
    <property type="entry name" value="Trans_reg_C"/>
    <property type="match status" value="1"/>
</dbReference>
<feature type="domain" description="Response regulatory" evidence="8">
    <location>
        <begin position="2"/>
        <end position="116"/>
    </location>
</feature>
<dbReference type="GO" id="GO:0005829">
    <property type="term" value="C:cytosol"/>
    <property type="evidence" value="ECO:0007669"/>
    <property type="project" value="TreeGrafter"/>
</dbReference>
<dbReference type="Gene3D" id="6.10.250.690">
    <property type="match status" value="1"/>
</dbReference>
<proteinExistence type="predicted"/>
<sequence>MNILVAEDYAPIRRAVQAALAESGYTVDSVSDGGEARWAASTGEYDCIVLDWMLPTLSGIDLVRALRADEDSTPVLMLTARDATEDRVQGLDSGADDYLVKPFALEELLARVRALVRRRYASACPLVSVGDLDVDTVGKRVHRAGKPIDLTAREYALLHYLVLRAGEVVSRTDIWNHLYGLIDDSHSNVVDVYIGYLRRKLAAGGGSPMIRTIRGQGYVLEGTP</sequence>
<name>A0A518D8D7_9BACT</name>
<evidence type="ECO:0000256" key="1">
    <source>
        <dbReference type="ARBA" id="ARBA00022553"/>
    </source>
</evidence>
<protein>
    <submittedName>
        <fullName evidence="10">Transcriptional activator protein CzcR</fullName>
    </submittedName>
</protein>
<dbReference type="GO" id="GO:0032993">
    <property type="term" value="C:protein-DNA complex"/>
    <property type="evidence" value="ECO:0007669"/>
    <property type="project" value="TreeGrafter"/>
</dbReference>
<feature type="domain" description="OmpR/PhoB-type" evidence="9">
    <location>
        <begin position="124"/>
        <end position="222"/>
    </location>
</feature>
<gene>
    <name evidence="10" type="primary">czcR_2</name>
    <name evidence="10" type="ORF">Pla175_10890</name>
</gene>
<dbReference type="Pfam" id="PF00072">
    <property type="entry name" value="Response_reg"/>
    <property type="match status" value="1"/>
</dbReference>
<dbReference type="PANTHER" id="PTHR48111">
    <property type="entry name" value="REGULATOR OF RPOS"/>
    <property type="match status" value="1"/>
</dbReference>
<dbReference type="KEGG" id="pnd:Pla175_10890"/>
<evidence type="ECO:0000256" key="3">
    <source>
        <dbReference type="ARBA" id="ARBA00023015"/>
    </source>
</evidence>
<keyword evidence="11" id="KW-1185">Reference proteome</keyword>
<feature type="DNA-binding region" description="OmpR/PhoB-type" evidence="7">
    <location>
        <begin position="124"/>
        <end position="222"/>
    </location>
</feature>
<dbReference type="InterPro" id="IPR011006">
    <property type="entry name" value="CheY-like_superfamily"/>
</dbReference>
<dbReference type="InterPro" id="IPR001789">
    <property type="entry name" value="Sig_transdc_resp-reg_receiver"/>
</dbReference>
<dbReference type="InterPro" id="IPR039420">
    <property type="entry name" value="WalR-like"/>
</dbReference>
<dbReference type="InterPro" id="IPR001867">
    <property type="entry name" value="OmpR/PhoB-type_DNA-bd"/>
</dbReference>
<dbReference type="SMART" id="SM00862">
    <property type="entry name" value="Trans_reg_C"/>
    <property type="match status" value="1"/>
</dbReference>
<dbReference type="SUPFAM" id="SSF52172">
    <property type="entry name" value="CheY-like"/>
    <property type="match status" value="1"/>
</dbReference>
<dbReference type="GO" id="GO:0000976">
    <property type="term" value="F:transcription cis-regulatory region binding"/>
    <property type="evidence" value="ECO:0007669"/>
    <property type="project" value="TreeGrafter"/>
</dbReference>
<dbReference type="InterPro" id="IPR036388">
    <property type="entry name" value="WH-like_DNA-bd_sf"/>
</dbReference>
<evidence type="ECO:0000256" key="4">
    <source>
        <dbReference type="ARBA" id="ARBA00023125"/>
    </source>
</evidence>
<evidence type="ECO:0000259" key="8">
    <source>
        <dbReference type="PROSITE" id="PS50110"/>
    </source>
</evidence>
<dbReference type="GO" id="GO:0006355">
    <property type="term" value="P:regulation of DNA-templated transcription"/>
    <property type="evidence" value="ECO:0007669"/>
    <property type="project" value="InterPro"/>
</dbReference>
<keyword evidence="5" id="KW-0804">Transcription</keyword>
<dbReference type="AlphaFoldDB" id="A0A518D8D7"/>
<dbReference type="EMBL" id="CP036291">
    <property type="protein sequence ID" value="QDU87723.1"/>
    <property type="molecule type" value="Genomic_DNA"/>
</dbReference>
<dbReference type="Gene3D" id="3.40.50.2300">
    <property type="match status" value="1"/>
</dbReference>
<keyword evidence="3" id="KW-0805">Transcription regulation</keyword>
<dbReference type="RefSeq" id="WP_145281876.1">
    <property type="nucleotide sequence ID" value="NZ_CP036291.1"/>
</dbReference>
<organism evidence="10 11">
    <name type="scientific">Pirellulimonas nuda</name>
    <dbReference type="NCBI Taxonomy" id="2528009"/>
    <lineage>
        <taxon>Bacteria</taxon>
        <taxon>Pseudomonadati</taxon>
        <taxon>Planctomycetota</taxon>
        <taxon>Planctomycetia</taxon>
        <taxon>Pirellulales</taxon>
        <taxon>Lacipirellulaceae</taxon>
        <taxon>Pirellulimonas</taxon>
    </lineage>
</organism>
<dbReference type="SMART" id="SM00448">
    <property type="entry name" value="REC"/>
    <property type="match status" value="1"/>
</dbReference>
<dbReference type="PROSITE" id="PS51755">
    <property type="entry name" value="OMPR_PHOB"/>
    <property type="match status" value="1"/>
</dbReference>
<dbReference type="PANTHER" id="PTHR48111:SF1">
    <property type="entry name" value="TWO-COMPONENT RESPONSE REGULATOR ORR33"/>
    <property type="match status" value="1"/>
</dbReference>
<dbReference type="PROSITE" id="PS50110">
    <property type="entry name" value="RESPONSE_REGULATORY"/>
    <property type="match status" value="1"/>
</dbReference>
<evidence type="ECO:0000256" key="6">
    <source>
        <dbReference type="PROSITE-ProRule" id="PRU00169"/>
    </source>
</evidence>
<feature type="modified residue" description="4-aspartylphosphate" evidence="6">
    <location>
        <position position="51"/>
    </location>
</feature>
<evidence type="ECO:0000256" key="5">
    <source>
        <dbReference type="ARBA" id="ARBA00023163"/>
    </source>
</evidence>
<reference evidence="10 11" key="1">
    <citation type="submission" date="2019-02" db="EMBL/GenBank/DDBJ databases">
        <title>Deep-cultivation of Planctomycetes and their phenomic and genomic characterization uncovers novel biology.</title>
        <authorList>
            <person name="Wiegand S."/>
            <person name="Jogler M."/>
            <person name="Boedeker C."/>
            <person name="Pinto D."/>
            <person name="Vollmers J."/>
            <person name="Rivas-Marin E."/>
            <person name="Kohn T."/>
            <person name="Peeters S.H."/>
            <person name="Heuer A."/>
            <person name="Rast P."/>
            <person name="Oberbeckmann S."/>
            <person name="Bunk B."/>
            <person name="Jeske O."/>
            <person name="Meyerdierks A."/>
            <person name="Storesund J.E."/>
            <person name="Kallscheuer N."/>
            <person name="Luecker S."/>
            <person name="Lage O.M."/>
            <person name="Pohl T."/>
            <person name="Merkel B.J."/>
            <person name="Hornburger P."/>
            <person name="Mueller R.-W."/>
            <person name="Bruemmer F."/>
            <person name="Labrenz M."/>
            <person name="Spormann A.M."/>
            <person name="Op den Camp H."/>
            <person name="Overmann J."/>
            <person name="Amann R."/>
            <person name="Jetten M.S.M."/>
            <person name="Mascher T."/>
            <person name="Medema M.H."/>
            <person name="Devos D.P."/>
            <person name="Kaster A.-K."/>
            <person name="Ovreas L."/>
            <person name="Rohde M."/>
            <person name="Galperin M.Y."/>
            <person name="Jogler C."/>
        </authorList>
    </citation>
    <scope>NUCLEOTIDE SEQUENCE [LARGE SCALE GENOMIC DNA]</scope>
    <source>
        <strain evidence="10 11">Pla175</strain>
    </source>
</reference>
<dbReference type="Proteomes" id="UP000317429">
    <property type="component" value="Chromosome"/>
</dbReference>
<dbReference type="GO" id="GO:0000156">
    <property type="term" value="F:phosphorelay response regulator activity"/>
    <property type="evidence" value="ECO:0007669"/>
    <property type="project" value="TreeGrafter"/>
</dbReference>
<evidence type="ECO:0000259" key="9">
    <source>
        <dbReference type="PROSITE" id="PS51755"/>
    </source>
</evidence>
<dbReference type="SUPFAM" id="SSF46894">
    <property type="entry name" value="C-terminal effector domain of the bipartite response regulators"/>
    <property type="match status" value="1"/>
</dbReference>
<dbReference type="FunFam" id="1.10.10.10:FF:000005">
    <property type="entry name" value="Two-component system response regulator"/>
    <property type="match status" value="1"/>
</dbReference>
<dbReference type="CDD" id="cd00383">
    <property type="entry name" value="trans_reg_C"/>
    <property type="match status" value="1"/>
</dbReference>
<dbReference type="OrthoDB" id="272875at2"/>
<keyword evidence="1 6" id="KW-0597">Phosphoprotein</keyword>
<dbReference type="CDD" id="cd19935">
    <property type="entry name" value="REC_OmpR_CusR-like"/>
    <property type="match status" value="1"/>
</dbReference>
<keyword evidence="4 7" id="KW-0238">DNA-binding</keyword>
<evidence type="ECO:0000313" key="11">
    <source>
        <dbReference type="Proteomes" id="UP000317429"/>
    </source>
</evidence>